<dbReference type="SMART" id="SM00382">
    <property type="entry name" value="AAA"/>
    <property type="match status" value="1"/>
</dbReference>
<dbReference type="PANTHER" id="PTHR24221">
    <property type="entry name" value="ATP-BINDING CASSETTE SUB-FAMILY B"/>
    <property type="match status" value="1"/>
</dbReference>
<feature type="transmembrane region" description="Helical" evidence="7">
    <location>
        <begin position="21"/>
        <end position="43"/>
    </location>
</feature>
<organism evidence="10 11">
    <name type="scientific">Deinococcus seoulensis</name>
    <dbReference type="NCBI Taxonomy" id="1837379"/>
    <lineage>
        <taxon>Bacteria</taxon>
        <taxon>Thermotogati</taxon>
        <taxon>Deinococcota</taxon>
        <taxon>Deinococci</taxon>
        <taxon>Deinococcales</taxon>
        <taxon>Deinococcaceae</taxon>
        <taxon>Deinococcus</taxon>
    </lineage>
</organism>
<dbReference type="CDD" id="cd03228">
    <property type="entry name" value="ABCC_MRP_Like"/>
    <property type="match status" value="1"/>
</dbReference>
<keyword evidence="11" id="KW-1185">Reference proteome</keyword>
<evidence type="ECO:0008006" key="12">
    <source>
        <dbReference type="Google" id="ProtNLM"/>
    </source>
</evidence>
<evidence type="ECO:0000313" key="10">
    <source>
        <dbReference type="EMBL" id="GGR64591.1"/>
    </source>
</evidence>
<dbReference type="Pfam" id="PF00664">
    <property type="entry name" value="ABC_membrane"/>
    <property type="match status" value="1"/>
</dbReference>
<dbReference type="InterPro" id="IPR017871">
    <property type="entry name" value="ABC_transporter-like_CS"/>
</dbReference>
<keyword evidence="2 7" id="KW-0812">Transmembrane</keyword>
<proteinExistence type="predicted"/>
<feature type="transmembrane region" description="Helical" evidence="7">
    <location>
        <begin position="63"/>
        <end position="84"/>
    </location>
</feature>
<dbReference type="Pfam" id="PF00005">
    <property type="entry name" value="ABC_tran"/>
    <property type="match status" value="1"/>
</dbReference>
<evidence type="ECO:0000256" key="3">
    <source>
        <dbReference type="ARBA" id="ARBA00022741"/>
    </source>
</evidence>
<evidence type="ECO:0000256" key="6">
    <source>
        <dbReference type="ARBA" id="ARBA00023136"/>
    </source>
</evidence>
<feature type="domain" description="ABC transmembrane type-1" evidence="9">
    <location>
        <begin position="25"/>
        <end position="312"/>
    </location>
</feature>
<dbReference type="Gene3D" id="1.20.1560.10">
    <property type="entry name" value="ABC transporter type 1, transmembrane domain"/>
    <property type="match status" value="1"/>
</dbReference>
<dbReference type="InterPro" id="IPR003593">
    <property type="entry name" value="AAA+_ATPase"/>
</dbReference>
<dbReference type="InterPro" id="IPR011527">
    <property type="entry name" value="ABC1_TM_dom"/>
</dbReference>
<gene>
    <name evidence="10" type="ORF">GCM10008959_28470</name>
</gene>
<dbReference type="NCBIfam" id="TIGR02857">
    <property type="entry name" value="CydD"/>
    <property type="match status" value="1"/>
</dbReference>
<dbReference type="PANTHER" id="PTHR24221:SF590">
    <property type="entry name" value="COMPONENT LINKED WITH THE ASSEMBLY OF CYTOCHROME' TRANSPORT TRANSMEMBRANE ATP-BINDING PROTEIN ABC TRANSPORTER CYDD-RELATED"/>
    <property type="match status" value="1"/>
</dbReference>
<protein>
    <recommendedName>
        <fullName evidence="12">Thiol reductant ABC exporter subunit CydD</fullName>
    </recommendedName>
</protein>
<keyword evidence="3" id="KW-0547">Nucleotide-binding</keyword>
<dbReference type="Gene3D" id="3.40.50.300">
    <property type="entry name" value="P-loop containing nucleotide triphosphate hydrolases"/>
    <property type="match status" value="1"/>
</dbReference>
<sequence length="571" mass="58699">MNRSPSPLRRLSAGRTVRAALPAFAALSVAGTAATAWAFVLIARVISETLLPALHPAGLRADAGAATLPTMALIVALLGVRAATVAGREWLGARLAARMVGEWRARLTDRALALGPVALAGGPDGAGGGGSAALSALDSDLGPRLTPYYARFLPGAVHAGVAALGTLLVTAWLDPATAGVLLVTGPLTVVFLALVGWAAHAAAQRQWEVHTRLTGRLLNLTRSLPTLHLFGAVGAYRDVLDRSAAQHREATLAVLRVAFLSGFVMEFAATLSTALVAVWVGVRLFDGTGQLAPLLAALMLVPEFFGPLRQAGADRHAAMDAEPLARQLGELLGGPVTPAGTARVSGTPTLTLRGAFADLGGGAPTRGTLSAVLTPGTHAALRGPSGSGKTTLLHALRKHVPHGGLIEVQGTPLDDLSARGWQQVTAFVPQHPRLIAGTVRENLRLWQPDADDAALHAAARAVGLDGLLGSLPLGWDTPLGEGGTSLSGGELARLALARVLVSGARVVLLDEVTAHLDPRSEQEVLRAIRAGLRGRTVLLATHRPPPPGWPVLTLDTPAGTPSPLAAQGVPA</sequence>
<feature type="domain" description="ABC transporter" evidence="8">
    <location>
        <begin position="350"/>
        <end position="566"/>
    </location>
</feature>
<comment type="subcellular location">
    <subcellularLocation>
        <location evidence="1">Cell membrane</location>
        <topology evidence="1">Multi-pass membrane protein</topology>
    </subcellularLocation>
</comment>
<evidence type="ECO:0000313" key="11">
    <source>
        <dbReference type="Proteomes" id="UP000634308"/>
    </source>
</evidence>
<keyword evidence="6 7" id="KW-0472">Membrane</keyword>
<feature type="transmembrane region" description="Helical" evidence="7">
    <location>
        <begin position="152"/>
        <end position="173"/>
    </location>
</feature>
<evidence type="ECO:0000256" key="7">
    <source>
        <dbReference type="SAM" id="Phobius"/>
    </source>
</evidence>
<evidence type="ECO:0000256" key="4">
    <source>
        <dbReference type="ARBA" id="ARBA00022840"/>
    </source>
</evidence>
<dbReference type="EMBL" id="BMQM01000020">
    <property type="protein sequence ID" value="GGR64591.1"/>
    <property type="molecule type" value="Genomic_DNA"/>
</dbReference>
<dbReference type="PROSITE" id="PS50929">
    <property type="entry name" value="ABC_TM1F"/>
    <property type="match status" value="1"/>
</dbReference>
<dbReference type="InterPro" id="IPR027417">
    <property type="entry name" value="P-loop_NTPase"/>
</dbReference>
<evidence type="ECO:0000256" key="5">
    <source>
        <dbReference type="ARBA" id="ARBA00022989"/>
    </source>
</evidence>
<feature type="transmembrane region" description="Helical" evidence="7">
    <location>
        <begin position="257"/>
        <end position="282"/>
    </location>
</feature>
<dbReference type="InterPro" id="IPR003439">
    <property type="entry name" value="ABC_transporter-like_ATP-bd"/>
</dbReference>
<keyword evidence="5 7" id="KW-1133">Transmembrane helix</keyword>
<dbReference type="PROSITE" id="PS00211">
    <property type="entry name" value="ABC_TRANSPORTER_1"/>
    <property type="match status" value="1"/>
</dbReference>
<dbReference type="SUPFAM" id="SSF52540">
    <property type="entry name" value="P-loop containing nucleoside triphosphate hydrolases"/>
    <property type="match status" value="1"/>
</dbReference>
<evidence type="ECO:0000259" key="8">
    <source>
        <dbReference type="PROSITE" id="PS50893"/>
    </source>
</evidence>
<dbReference type="InterPro" id="IPR036640">
    <property type="entry name" value="ABC1_TM_sf"/>
</dbReference>
<dbReference type="Proteomes" id="UP000634308">
    <property type="component" value="Unassembled WGS sequence"/>
</dbReference>
<accession>A0ABQ2RTB5</accession>
<evidence type="ECO:0000256" key="1">
    <source>
        <dbReference type="ARBA" id="ARBA00004651"/>
    </source>
</evidence>
<dbReference type="RefSeq" id="WP_189065654.1">
    <property type="nucleotide sequence ID" value="NZ_BMQM01000020.1"/>
</dbReference>
<comment type="caution">
    <text evidence="10">The sequence shown here is derived from an EMBL/GenBank/DDBJ whole genome shotgun (WGS) entry which is preliminary data.</text>
</comment>
<dbReference type="PROSITE" id="PS50893">
    <property type="entry name" value="ABC_TRANSPORTER_2"/>
    <property type="match status" value="1"/>
</dbReference>
<dbReference type="InterPro" id="IPR014216">
    <property type="entry name" value="ABC_transptr_CydD"/>
</dbReference>
<keyword evidence="4" id="KW-0067">ATP-binding</keyword>
<dbReference type="InterPro" id="IPR039421">
    <property type="entry name" value="Type_1_exporter"/>
</dbReference>
<feature type="transmembrane region" description="Helical" evidence="7">
    <location>
        <begin position="179"/>
        <end position="203"/>
    </location>
</feature>
<name>A0ABQ2RTB5_9DEIO</name>
<dbReference type="SUPFAM" id="SSF90123">
    <property type="entry name" value="ABC transporter transmembrane region"/>
    <property type="match status" value="1"/>
</dbReference>
<reference evidence="11" key="1">
    <citation type="journal article" date="2019" name="Int. J. Syst. Evol. Microbiol.">
        <title>The Global Catalogue of Microorganisms (GCM) 10K type strain sequencing project: providing services to taxonomists for standard genome sequencing and annotation.</title>
        <authorList>
            <consortium name="The Broad Institute Genomics Platform"/>
            <consortium name="The Broad Institute Genome Sequencing Center for Infectious Disease"/>
            <person name="Wu L."/>
            <person name="Ma J."/>
        </authorList>
    </citation>
    <scope>NUCLEOTIDE SEQUENCE [LARGE SCALE GENOMIC DNA]</scope>
    <source>
        <strain evidence="11">JCM 31404</strain>
    </source>
</reference>
<evidence type="ECO:0000256" key="2">
    <source>
        <dbReference type="ARBA" id="ARBA00022692"/>
    </source>
</evidence>
<evidence type="ECO:0000259" key="9">
    <source>
        <dbReference type="PROSITE" id="PS50929"/>
    </source>
</evidence>
<dbReference type="CDD" id="cd18584">
    <property type="entry name" value="ABC_6TM_AarD_CydD"/>
    <property type="match status" value="1"/>
</dbReference>